<reference evidence="1" key="1">
    <citation type="submission" date="2019-06" db="EMBL/GenBank/DDBJ databases">
        <title>Genomics analysis of Aphanomyces spp. identifies a new class of oomycete effector associated with host adaptation.</title>
        <authorList>
            <person name="Gaulin E."/>
        </authorList>
    </citation>
    <scope>NUCLEOTIDE SEQUENCE</scope>
    <source>
        <strain evidence="1">CBS 578.67</strain>
    </source>
</reference>
<gene>
    <name evidence="1" type="ORF">As57867_005135</name>
</gene>
<evidence type="ECO:0000313" key="1">
    <source>
        <dbReference type="EMBL" id="KAF0711668.1"/>
    </source>
</evidence>
<proteinExistence type="predicted"/>
<protein>
    <submittedName>
        <fullName evidence="1">Uncharacterized protein</fullName>
    </submittedName>
</protein>
<accession>A0A6A4ZT21</accession>
<name>A0A6A4ZT21_9STRA</name>
<dbReference type="AlphaFoldDB" id="A0A6A4ZT21"/>
<feature type="non-terminal residue" evidence="1">
    <location>
        <position position="175"/>
    </location>
</feature>
<sequence length="175" mass="17169">MIKRLINNTKLNALRRRTEKLPAVNGAHAHGLAQPLAATHRARLILAMNLTETPASVRAATAVDGTRSTAAMLGTSVAPLGPLGAPWLETALSAPMAAAESPALAALLASVKLASGTAAVGLAEALGLGGVGTVVDFAALAAAVANAVVAIVGFLDTAVDGAGFAAAMAFAEATG</sequence>
<dbReference type="EMBL" id="VJMH01001537">
    <property type="protein sequence ID" value="KAF0711668.1"/>
    <property type="molecule type" value="Genomic_DNA"/>
</dbReference>
<organism evidence="1">
    <name type="scientific">Aphanomyces stellatus</name>
    <dbReference type="NCBI Taxonomy" id="120398"/>
    <lineage>
        <taxon>Eukaryota</taxon>
        <taxon>Sar</taxon>
        <taxon>Stramenopiles</taxon>
        <taxon>Oomycota</taxon>
        <taxon>Saprolegniomycetes</taxon>
        <taxon>Saprolegniales</taxon>
        <taxon>Verrucalvaceae</taxon>
        <taxon>Aphanomyces</taxon>
    </lineage>
</organism>
<comment type="caution">
    <text evidence="1">The sequence shown here is derived from an EMBL/GenBank/DDBJ whole genome shotgun (WGS) entry which is preliminary data.</text>
</comment>